<sequence>MSMIVSSSATATGTTIVLSRVSSQSVAATNAPMSSMRHDQDAAARMAGGTAPDSSVGGAVVRLDVTLVSLLCDELPGPTP</sequence>
<gene>
    <name evidence="1" type="ORF">GCM10010102_28700</name>
</gene>
<organism evidence="1 2">
    <name type="scientific">Promicromonospora citrea</name>
    <dbReference type="NCBI Taxonomy" id="43677"/>
    <lineage>
        <taxon>Bacteria</taxon>
        <taxon>Bacillati</taxon>
        <taxon>Actinomycetota</taxon>
        <taxon>Actinomycetes</taxon>
        <taxon>Micrococcales</taxon>
        <taxon>Promicromonosporaceae</taxon>
        <taxon>Promicromonospora</taxon>
    </lineage>
</organism>
<protein>
    <submittedName>
        <fullName evidence="1">Uncharacterized protein</fullName>
    </submittedName>
</protein>
<proteinExistence type="predicted"/>
<accession>A0A8H9GJH8</accession>
<evidence type="ECO:0000313" key="1">
    <source>
        <dbReference type="EMBL" id="GGM31587.1"/>
    </source>
</evidence>
<comment type="caution">
    <text evidence="1">The sequence shown here is derived from an EMBL/GenBank/DDBJ whole genome shotgun (WGS) entry which is preliminary data.</text>
</comment>
<dbReference type="EMBL" id="BMPT01000011">
    <property type="protein sequence ID" value="GGM31587.1"/>
    <property type="molecule type" value="Genomic_DNA"/>
</dbReference>
<reference evidence="1" key="1">
    <citation type="journal article" date="2014" name="Int. J. Syst. Evol. Microbiol.">
        <title>Complete genome sequence of Corynebacterium casei LMG S-19264T (=DSM 44701T), isolated from a smear-ripened cheese.</title>
        <authorList>
            <consortium name="US DOE Joint Genome Institute (JGI-PGF)"/>
            <person name="Walter F."/>
            <person name="Albersmeier A."/>
            <person name="Kalinowski J."/>
            <person name="Ruckert C."/>
        </authorList>
    </citation>
    <scope>NUCLEOTIDE SEQUENCE</scope>
    <source>
        <strain evidence="1">JCM 3051</strain>
    </source>
</reference>
<dbReference type="AlphaFoldDB" id="A0A8H9GJH8"/>
<reference evidence="1" key="2">
    <citation type="submission" date="2020-09" db="EMBL/GenBank/DDBJ databases">
        <authorList>
            <person name="Sun Q."/>
            <person name="Ohkuma M."/>
        </authorList>
    </citation>
    <scope>NUCLEOTIDE SEQUENCE</scope>
    <source>
        <strain evidence="1">JCM 3051</strain>
    </source>
</reference>
<dbReference type="Proteomes" id="UP000655589">
    <property type="component" value="Unassembled WGS sequence"/>
</dbReference>
<keyword evidence="2" id="KW-1185">Reference proteome</keyword>
<evidence type="ECO:0000313" key="2">
    <source>
        <dbReference type="Proteomes" id="UP000655589"/>
    </source>
</evidence>
<name>A0A8H9GJH8_9MICO</name>